<evidence type="ECO:0000313" key="2">
    <source>
        <dbReference type="EMBL" id="KAG8091263.1"/>
    </source>
</evidence>
<comment type="caution">
    <text evidence="2">The sequence shown here is derived from an EMBL/GenBank/DDBJ whole genome shotgun (WGS) entry which is preliminary data.</text>
</comment>
<dbReference type="AlphaFoldDB" id="A0A8J5WLK1"/>
<gene>
    <name evidence="2" type="ORF">GUJ93_ZPchr0011g28637</name>
</gene>
<reference evidence="2" key="1">
    <citation type="journal article" date="2021" name="bioRxiv">
        <title>Whole Genome Assembly and Annotation of Northern Wild Rice, Zizania palustris L., Supports a Whole Genome Duplication in the Zizania Genus.</title>
        <authorList>
            <person name="Haas M."/>
            <person name="Kono T."/>
            <person name="Macchietto M."/>
            <person name="Millas R."/>
            <person name="McGilp L."/>
            <person name="Shao M."/>
            <person name="Duquette J."/>
            <person name="Hirsch C.N."/>
            <person name="Kimball J."/>
        </authorList>
    </citation>
    <scope>NUCLEOTIDE SEQUENCE</scope>
    <source>
        <tissue evidence="2">Fresh leaf tissue</tissue>
    </source>
</reference>
<reference evidence="2" key="2">
    <citation type="submission" date="2021-02" db="EMBL/GenBank/DDBJ databases">
        <authorList>
            <person name="Kimball J.A."/>
            <person name="Haas M.W."/>
            <person name="Macchietto M."/>
            <person name="Kono T."/>
            <person name="Duquette J."/>
            <person name="Shao M."/>
        </authorList>
    </citation>
    <scope>NUCLEOTIDE SEQUENCE</scope>
    <source>
        <tissue evidence="2">Fresh leaf tissue</tissue>
    </source>
</reference>
<protein>
    <submittedName>
        <fullName evidence="2">Uncharacterized protein</fullName>
    </submittedName>
</protein>
<keyword evidence="3" id="KW-1185">Reference proteome</keyword>
<feature type="region of interest" description="Disordered" evidence="1">
    <location>
        <begin position="1"/>
        <end position="91"/>
    </location>
</feature>
<evidence type="ECO:0000256" key="1">
    <source>
        <dbReference type="SAM" id="MobiDB-lite"/>
    </source>
</evidence>
<dbReference type="Proteomes" id="UP000729402">
    <property type="component" value="Unassembled WGS sequence"/>
</dbReference>
<name>A0A8J5WLK1_ZIZPA</name>
<proteinExistence type="predicted"/>
<accession>A0A8J5WLK1</accession>
<feature type="compositionally biased region" description="Gly residues" evidence="1">
    <location>
        <begin position="15"/>
        <end position="35"/>
    </location>
</feature>
<evidence type="ECO:0000313" key="3">
    <source>
        <dbReference type="Proteomes" id="UP000729402"/>
    </source>
</evidence>
<dbReference type="EMBL" id="JAAALK010000081">
    <property type="protein sequence ID" value="KAG8091263.1"/>
    <property type="molecule type" value="Genomic_DNA"/>
</dbReference>
<sequence>MGRQRRRSGRALGPHGRGGNRQRGGGAGPKSGAGGMEEEAQPRRRRRAEEGLWGNLGVGIGHSRRLVGRGGRGVEEKTHGRWAGSMEIVRR</sequence>
<organism evidence="2 3">
    <name type="scientific">Zizania palustris</name>
    <name type="common">Northern wild rice</name>
    <dbReference type="NCBI Taxonomy" id="103762"/>
    <lineage>
        <taxon>Eukaryota</taxon>
        <taxon>Viridiplantae</taxon>
        <taxon>Streptophyta</taxon>
        <taxon>Embryophyta</taxon>
        <taxon>Tracheophyta</taxon>
        <taxon>Spermatophyta</taxon>
        <taxon>Magnoliopsida</taxon>
        <taxon>Liliopsida</taxon>
        <taxon>Poales</taxon>
        <taxon>Poaceae</taxon>
        <taxon>BOP clade</taxon>
        <taxon>Oryzoideae</taxon>
        <taxon>Oryzeae</taxon>
        <taxon>Zizaniinae</taxon>
        <taxon>Zizania</taxon>
    </lineage>
</organism>